<keyword evidence="2 3" id="KW-0418">Kinase</keyword>
<keyword evidence="4" id="KW-1185">Reference proteome</keyword>
<dbReference type="AlphaFoldDB" id="A0A934WX46"/>
<evidence type="ECO:0000313" key="3">
    <source>
        <dbReference type="EMBL" id="MBK6264542.1"/>
    </source>
</evidence>
<dbReference type="EMBL" id="JAEQBW010000002">
    <property type="protein sequence ID" value="MBK6264542.1"/>
    <property type="molecule type" value="Genomic_DNA"/>
</dbReference>
<sequence length="287" mass="33172">MIPQEIIKVINHFFSSKNIAFEYVSGGSINQAFRFSINESSYFLKFNNANQYPDIIQSEVEGLKAITKTGTIQVPKIIFFERVENYEVLVLPFIREEHPTDQLWENFAISLANMHRQPAKYFGWERDNYIGSLPQSNTRCNNFLTFFKEERLQSQIDLANRSGLLSKSDNEAFESLFKMLEQIIPDASPSLVHGDLWSGNFLAGEGQTPYLIDPSIQYSFRETDLAFTHLFGGFGKRFYEAYENSFPLVPDFHERIAIYNLYPLLVHLNLFGSSYLSSIRSTLRKFS</sequence>
<gene>
    <name evidence="3" type="ORF">JKA74_05785</name>
</gene>
<dbReference type="InterPro" id="IPR016477">
    <property type="entry name" value="Fructo-/Ketosamine-3-kinase"/>
</dbReference>
<evidence type="ECO:0000313" key="4">
    <source>
        <dbReference type="Proteomes" id="UP000611723"/>
    </source>
</evidence>
<comment type="similarity">
    <text evidence="1 2">Belongs to the fructosamine kinase family.</text>
</comment>
<dbReference type="SUPFAM" id="SSF56112">
    <property type="entry name" value="Protein kinase-like (PK-like)"/>
    <property type="match status" value="1"/>
</dbReference>
<dbReference type="Proteomes" id="UP000611723">
    <property type="component" value="Unassembled WGS sequence"/>
</dbReference>
<reference evidence="3" key="1">
    <citation type="submission" date="2021-01" db="EMBL/GenBank/DDBJ databases">
        <title>Marivirga aurantiaca sp. nov., isolated from intertidal surface sediments.</title>
        <authorList>
            <person name="Zhang M."/>
        </authorList>
    </citation>
    <scope>NUCLEOTIDE SEQUENCE</scope>
    <source>
        <strain evidence="3">S37H4</strain>
    </source>
</reference>
<dbReference type="GO" id="GO:0016301">
    <property type="term" value="F:kinase activity"/>
    <property type="evidence" value="ECO:0007669"/>
    <property type="project" value="UniProtKB-UniRule"/>
</dbReference>
<dbReference type="RefSeq" id="WP_201430233.1">
    <property type="nucleotide sequence ID" value="NZ_JAEQBW010000002.1"/>
</dbReference>
<organism evidence="3 4">
    <name type="scientific">Marivirga aurantiaca</name>
    <dbReference type="NCBI Taxonomy" id="2802615"/>
    <lineage>
        <taxon>Bacteria</taxon>
        <taxon>Pseudomonadati</taxon>
        <taxon>Bacteroidota</taxon>
        <taxon>Cytophagia</taxon>
        <taxon>Cytophagales</taxon>
        <taxon>Marivirgaceae</taxon>
        <taxon>Marivirga</taxon>
    </lineage>
</organism>
<dbReference type="PIRSF" id="PIRSF006221">
    <property type="entry name" value="Ketosamine-3-kinase"/>
    <property type="match status" value="1"/>
</dbReference>
<evidence type="ECO:0000256" key="2">
    <source>
        <dbReference type="PIRNR" id="PIRNR006221"/>
    </source>
</evidence>
<accession>A0A934WX46</accession>
<dbReference type="PANTHER" id="PTHR12149">
    <property type="entry name" value="FRUCTOSAMINE 3 KINASE-RELATED PROTEIN"/>
    <property type="match status" value="1"/>
</dbReference>
<dbReference type="Pfam" id="PF03881">
    <property type="entry name" value="Fructosamin_kin"/>
    <property type="match status" value="1"/>
</dbReference>
<dbReference type="Gene3D" id="3.30.200.20">
    <property type="entry name" value="Phosphorylase Kinase, domain 1"/>
    <property type="match status" value="1"/>
</dbReference>
<protein>
    <submittedName>
        <fullName evidence="3">Fructosamine kinase family protein</fullName>
    </submittedName>
</protein>
<name>A0A934WX46_9BACT</name>
<dbReference type="PANTHER" id="PTHR12149:SF8">
    <property type="entry name" value="PROTEIN-RIBULOSAMINE 3-KINASE"/>
    <property type="match status" value="1"/>
</dbReference>
<dbReference type="Gene3D" id="3.90.1200.10">
    <property type="match status" value="1"/>
</dbReference>
<keyword evidence="2" id="KW-0808">Transferase</keyword>
<evidence type="ECO:0000256" key="1">
    <source>
        <dbReference type="ARBA" id="ARBA00009460"/>
    </source>
</evidence>
<dbReference type="InterPro" id="IPR011009">
    <property type="entry name" value="Kinase-like_dom_sf"/>
</dbReference>
<proteinExistence type="inferred from homology"/>
<comment type="caution">
    <text evidence="3">The sequence shown here is derived from an EMBL/GenBank/DDBJ whole genome shotgun (WGS) entry which is preliminary data.</text>
</comment>